<dbReference type="InterPro" id="IPR011032">
    <property type="entry name" value="GroES-like_sf"/>
</dbReference>
<dbReference type="InterPro" id="IPR002328">
    <property type="entry name" value="ADH_Zn_CS"/>
</dbReference>
<dbReference type="PANTHER" id="PTHR43401">
    <property type="entry name" value="L-THREONINE 3-DEHYDROGENASE"/>
    <property type="match status" value="1"/>
</dbReference>
<comment type="similarity">
    <text evidence="4">Belongs to the zinc-containing alcohol dehydrogenase family.</text>
</comment>
<keyword evidence="3" id="KW-0560">Oxidoreductase</keyword>
<dbReference type="Gene3D" id="3.90.180.10">
    <property type="entry name" value="Medium-chain alcohol dehydrogenases, catalytic domain"/>
    <property type="match status" value="1"/>
</dbReference>
<evidence type="ECO:0000313" key="7">
    <source>
        <dbReference type="Proteomes" id="UP000316360"/>
    </source>
</evidence>
<keyword evidence="1 4" id="KW-0479">Metal-binding</keyword>
<dbReference type="PANTHER" id="PTHR43401:SF2">
    <property type="entry name" value="L-THREONINE 3-DEHYDROGENASE"/>
    <property type="match status" value="1"/>
</dbReference>
<dbReference type="GO" id="GO:0008270">
    <property type="term" value="F:zinc ion binding"/>
    <property type="evidence" value="ECO:0007669"/>
    <property type="project" value="InterPro"/>
</dbReference>
<dbReference type="Proteomes" id="UP000316360">
    <property type="component" value="Unassembled WGS sequence"/>
</dbReference>
<keyword evidence="2 4" id="KW-0862">Zinc</keyword>
<organism evidence="6 7">
    <name type="scientific">Aerophobetes bacterium</name>
    <dbReference type="NCBI Taxonomy" id="2030807"/>
    <lineage>
        <taxon>Bacteria</taxon>
        <taxon>Candidatus Aerophobota</taxon>
    </lineage>
</organism>
<gene>
    <name evidence="6" type="ORF">E3J84_01235</name>
</gene>
<dbReference type="InterPro" id="IPR013154">
    <property type="entry name" value="ADH-like_N"/>
</dbReference>
<dbReference type="GO" id="GO:0016491">
    <property type="term" value="F:oxidoreductase activity"/>
    <property type="evidence" value="ECO:0007669"/>
    <property type="project" value="UniProtKB-KW"/>
</dbReference>
<name>A0A523S3M3_UNCAE</name>
<evidence type="ECO:0000256" key="3">
    <source>
        <dbReference type="ARBA" id="ARBA00023002"/>
    </source>
</evidence>
<comment type="caution">
    <text evidence="6">The sequence shown here is derived from an EMBL/GenBank/DDBJ whole genome shotgun (WGS) entry which is preliminary data.</text>
</comment>
<reference evidence="6 7" key="1">
    <citation type="submission" date="2019-03" db="EMBL/GenBank/DDBJ databases">
        <title>Metabolic potential of uncultured bacteria and archaea associated with petroleum seepage in deep-sea sediments.</title>
        <authorList>
            <person name="Dong X."/>
            <person name="Hubert C."/>
        </authorList>
    </citation>
    <scope>NUCLEOTIDE SEQUENCE [LARGE SCALE GENOMIC DNA]</scope>
    <source>
        <strain evidence="6">E44_bin7</strain>
    </source>
</reference>
<dbReference type="InterPro" id="IPR036291">
    <property type="entry name" value="NAD(P)-bd_dom_sf"/>
</dbReference>
<dbReference type="AlphaFoldDB" id="A0A523S3M3"/>
<dbReference type="SUPFAM" id="SSF50129">
    <property type="entry name" value="GroES-like"/>
    <property type="match status" value="1"/>
</dbReference>
<dbReference type="SMART" id="SM00829">
    <property type="entry name" value="PKS_ER"/>
    <property type="match status" value="1"/>
</dbReference>
<dbReference type="InterPro" id="IPR020843">
    <property type="entry name" value="ER"/>
</dbReference>
<dbReference type="EMBL" id="SOKJ01000062">
    <property type="protein sequence ID" value="TET12626.1"/>
    <property type="molecule type" value="Genomic_DNA"/>
</dbReference>
<evidence type="ECO:0000259" key="5">
    <source>
        <dbReference type="SMART" id="SM00829"/>
    </source>
</evidence>
<evidence type="ECO:0000256" key="4">
    <source>
        <dbReference type="RuleBase" id="RU361277"/>
    </source>
</evidence>
<evidence type="ECO:0000256" key="1">
    <source>
        <dbReference type="ARBA" id="ARBA00022723"/>
    </source>
</evidence>
<feature type="domain" description="Enoyl reductase (ER)" evidence="5">
    <location>
        <begin position="10"/>
        <end position="342"/>
    </location>
</feature>
<sequence>MKALVKLEVGEGKVSIKDVDEPQITREDEVKIKVKAAGICGTDVEILHGKDALFRPPVIMGHEFTGEVVDVGDRVKELKVGSRVVFEPTVGICGDCRYCRSGRYNLCSNRLIAGFSAPGGFSEYAVRRQRYVHKLPNKVSYIAGALCEPLAVCTHAVLELTPIYPGDIVAVIGPGTIGLLSLQLAKASGACPIVIGTSKDKLRLDLAKRLGAEYVVNIDEEKETLSGIIKDLTEGCGVDVVIGCCGAPESFGLGIDILRKGGHYTQIGLFTRDVSFPIDKMSYHELTLQGSFGQKNSAWNRALPLLEKGLVDTLPLVTSLPMSKWEEGFKMAETKQAIKVVLEPGE</sequence>
<dbReference type="Gene3D" id="3.40.50.720">
    <property type="entry name" value="NAD(P)-binding Rossmann-like Domain"/>
    <property type="match status" value="1"/>
</dbReference>
<dbReference type="SUPFAM" id="SSF51735">
    <property type="entry name" value="NAD(P)-binding Rossmann-fold domains"/>
    <property type="match status" value="1"/>
</dbReference>
<accession>A0A523S3M3</accession>
<dbReference type="Pfam" id="PF08240">
    <property type="entry name" value="ADH_N"/>
    <property type="match status" value="1"/>
</dbReference>
<dbReference type="Pfam" id="PF00107">
    <property type="entry name" value="ADH_zinc_N"/>
    <property type="match status" value="1"/>
</dbReference>
<evidence type="ECO:0000256" key="2">
    <source>
        <dbReference type="ARBA" id="ARBA00022833"/>
    </source>
</evidence>
<comment type="cofactor">
    <cofactor evidence="4">
        <name>Zn(2+)</name>
        <dbReference type="ChEBI" id="CHEBI:29105"/>
    </cofactor>
</comment>
<dbReference type="InterPro" id="IPR050129">
    <property type="entry name" value="Zn_alcohol_dh"/>
</dbReference>
<protein>
    <submittedName>
        <fullName evidence="6">Sorbitol dehydrogenase</fullName>
    </submittedName>
</protein>
<proteinExistence type="inferred from homology"/>
<dbReference type="InterPro" id="IPR013149">
    <property type="entry name" value="ADH-like_C"/>
</dbReference>
<dbReference type="PROSITE" id="PS00059">
    <property type="entry name" value="ADH_ZINC"/>
    <property type="match status" value="1"/>
</dbReference>
<evidence type="ECO:0000313" key="6">
    <source>
        <dbReference type="EMBL" id="TET12626.1"/>
    </source>
</evidence>